<proteinExistence type="predicted"/>
<name>A0ACC0BQY6_CATRO</name>
<dbReference type="Proteomes" id="UP001060085">
    <property type="component" value="Linkage Group LG02"/>
</dbReference>
<dbReference type="EMBL" id="CM044702">
    <property type="protein sequence ID" value="KAI5675085.1"/>
    <property type="molecule type" value="Genomic_DNA"/>
</dbReference>
<organism evidence="1 2">
    <name type="scientific">Catharanthus roseus</name>
    <name type="common">Madagascar periwinkle</name>
    <name type="synonym">Vinca rosea</name>
    <dbReference type="NCBI Taxonomy" id="4058"/>
    <lineage>
        <taxon>Eukaryota</taxon>
        <taxon>Viridiplantae</taxon>
        <taxon>Streptophyta</taxon>
        <taxon>Embryophyta</taxon>
        <taxon>Tracheophyta</taxon>
        <taxon>Spermatophyta</taxon>
        <taxon>Magnoliopsida</taxon>
        <taxon>eudicotyledons</taxon>
        <taxon>Gunneridae</taxon>
        <taxon>Pentapetalae</taxon>
        <taxon>asterids</taxon>
        <taxon>lamiids</taxon>
        <taxon>Gentianales</taxon>
        <taxon>Apocynaceae</taxon>
        <taxon>Rauvolfioideae</taxon>
        <taxon>Vinceae</taxon>
        <taxon>Catharanthinae</taxon>
        <taxon>Catharanthus</taxon>
    </lineage>
</organism>
<accession>A0ACC0BQY6</accession>
<reference evidence="2" key="1">
    <citation type="journal article" date="2023" name="Nat. Plants">
        <title>Single-cell RNA sequencing provides a high-resolution roadmap for understanding the multicellular compartmentation of specialized metabolism.</title>
        <authorList>
            <person name="Sun S."/>
            <person name="Shen X."/>
            <person name="Li Y."/>
            <person name="Li Y."/>
            <person name="Wang S."/>
            <person name="Li R."/>
            <person name="Zhang H."/>
            <person name="Shen G."/>
            <person name="Guo B."/>
            <person name="Wei J."/>
            <person name="Xu J."/>
            <person name="St-Pierre B."/>
            <person name="Chen S."/>
            <person name="Sun C."/>
        </authorList>
    </citation>
    <scope>NUCLEOTIDE SEQUENCE [LARGE SCALE GENOMIC DNA]</scope>
</reference>
<gene>
    <name evidence="1" type="ORF">M9H77_06035</name>
</gene>
<sequence length="167" mass="18125">MEKEEKVGSPSPSSSSSFTNDLFGAKESAQPPSSTAGIFSSIFPPPSTVLGRNISSSDLMGSAQRHLPDSQIWNKGTTGDLSMNREDASYSTSSKEKSSIFQERAEPCPLSSSLYYGGQEDMYMKSSNPQTLASRPDFKKDGGEDDQNGNNSYGASRGNWWEGSLYY</sequence>
<keyword evidence="2" id="KW-1185">Reference proteome</keyword>
<comment type="caution">
    <text evidence="1">The sequence shown here is derived from an EMBL/GenBank/DDBJ whole genome shotgun (WGS) entry which is preliminary data.</text>
</comment>
<evidence type="ECO:0000313" key="1">
    <source>
        <dbReference type="EMBL" id="KAI5675085.1"/>
    </source>
</evidence>
<evidence type="ECO:0000313" key="2">
    <source>
        <dbReference type="Proteomes" id="UP001060085"/>
    </source>
</evidence>
<protein>
    <submittedName>
        <fullName evidence="1">Uncharacterized protein</fullName>
    </submittedName>
</protein>